<evidence type="ECO:0000256" key="2">
    <source>
        <dbReference type="SAM" id="MobiDB-lite"/>
    </source>
</evidence>
<accession>A0A6P4I9G2</accession>
<feature type="coiled-coil region" evidence="1">
    <location>
        <begin position="265"/>
        <end position="302"/>
    </location>
</feature>
<keyword evidence="1" id="KW-0175">Coiled coil</keyword>
<dbReference type="OMA" id="DKFARNC"/>
<evidence type="ECO:0008006" key="5">
    <source>
        <dbReference type="Google" id="ProtNLM"/>
    </source>
</evidence>
<dbReference type="GeneID" id="108072679"/>
<dbReference type="Proteomes" id="UP001652661">
    <property type="component" value="Chromosome 3L"/>
</dbReference>
<gene>
    <name evidence="4" type="primary">LOC108072679</name>
</gene>
<sequence length="371" mass="42782">MCDISEYALDRQFATQVRALGEVYAENISCQDFDLSQHWLQAFQEVKPIAKYARNGLMLLLISQLREMGRLGKPFVDKENMCRPLDDVLNEYDGKMDGELESDPLETDTNASGCGSSGGFSEINEPLANRELFKEINTLGGGTFETEKLCSSHYLKLDKNLANKPTSGKQELHLQDRIWRATIRAIDRLKDWTGDTQKIDFLATCFEPFLENEPSISGQIHELDRRLEAMMDDMVKQAAERRYNNMRMMYTCVFQHQKSCCKVRLKELEKSEKLLMEEKQKLRAYAEDLKRREDMLERHEAMAVQVVKCPEPEKLLLLSPRTSGCEHCQNVRVAQKSRTCRYHRHLSQSRFVQELGKLSDGPSDLPDGRQL</sequence>
<evidence type="ECO:0000313" key="4">
    <source>
        <dbReference type="RefSeq" id="XP_017019406.1"/>
    </source>
</evidence>
<proteinExistence type="predicted"/>
<evidence type="ECO:0000313" key="3">
    <source>
        <dbReference type="Proteomes" id="UP001652661"/>
    </source>
</evidence>
<name>A0A6P4I9G2_DROKI</name>
<protein>
    <recommendedName>
        <fullName evidence="5">DUF4485 domain-containing protein</fullName>
    </recommendedName>
</protein>
<evidence type="ECO:0000256" key="1">
    <source>
        <dbReference type="SAM" id="Coils"/>
    </source>
</evidence>
<feature type="region of interest" description="Disordered" evidence="2">
    <location>
        <begin position="96"/>
        <end position="116"/>
    </location>
</feature>
<dbReference type="RefSeq" id="XP_017019406.1">
    <property type="nucleotide sequence ID" value="XM_017163917.3"/>
</dbReference>
<keyword evidence="3" id="KW-1185">Reference proteome</keyword>
<reference evidence="4" key="1">
    <citation type="submission" date="2025-08" db="UniProtKB">
        <authorList>
            <consortium name="RefSeq"/>
        </authorList>
    </citation>
    <scope>IDENTIFICATION</scope>
    <source>
        <strain evidence="4">14028-0561.14</strain>
        <tissue evidence="4">Whole fly</tissue>
    </source>
</reference>
<organism evidence="3 4">
    <name type="scientific">Drosophila kikkawai</name>
    <name type="common">Fruit fly</name>
    <dbReference type="NCBI Taxonomy" id="30033"/>
    <lineage>
        <taxon>Eukaryota</taxon>
        <taxon>Metazoa</taxon>
        <taxon>Ecdysozoa</taxon>
        <taxon>Arthropoda</taxon>
        <taxon>Hexapoda</taxon>
        <taxon>Insecta</taxon>
        <taxon>Pterygota</taxon>
        <taxon>Neoptera</taxon>
        <taxon>Endopterygota</taxon>
        <taxon>Diptera</taxon>
        <taxon>Brachycera</taxon>
        <taxon>Muscomorpha</taxon>
        <taxon>Ephydroidea</taxon>
        <taxon>Drosophilidae</taxon>
        <taxon>Drosophila</taxon>
        <taxon>Sophophora</taxon>
    </lineage>
</organism>
<dbReference type="OrthoDB" id="7850102at2759"/>
<dbReference type="AlphaFoldDB" id="A0A6P4I9G2"/>